<reference evidence="2 3" key="1">
    <citation type="journal article" date="2016" name="DNA Res.">
        <title>Genome sequence of Aspergillus luchuensis NBRC 4314.</title>
        <authorList>
            <person name="Yamada O."/>
            <person name="Machida M."/>
            <person name="Hosoyama A."/>
            <person name="Goto M."/>
            <person name="Takahashi T."/>
            <person name="Futagami T."/>
            <person name="Yamagata Y."/>
            <person name="Takeuchi M."/>
            <person name="Kobayashi T."/>
            <person name="Koike H."/>
            <person name="Abe K."/>
            <person name="Asai K."/>
            <person name="Arita M."/>
            <person name="Fujita N."/>
            <person name="Fukuda K."/>
            <person name="Higa K."/>
            <person name="Horikawa H."/>
            <person name="Ishikawa T."/>
            <person name="Jinno K."/>
            <person name="Kato Y."/>
            <person name="Kirimura K."/>
            <person name="Mizutani O."/>
            <person name="Nakasone K."/>
            <person name="Sano M."/>
            <person name="Shiraishi Y."/>
            <person name="Tsukahara M."/>
            <person name="Gomi K."/>
        </authorList>
    </citation>
    <scope>NUCLEOTIDE SEQUENCE [LARGE SCALE GENOMIC DNA]</scope>
    <source>
        <strain evidence="2 3">RIB 2604</strain>
    </source>
</reference>
<keyword evidence="1" id="KW-0472">Membrane</keyword>
<gene>
    <name evidence="2" type="ORF">RIB2604_01902700</name>
</gene>
<sequence>MGLPWLDQPVMLHSSRADHCTLTPEQCAYRDAHWRYWYASMLPYKWPYVNRVFINRYQSDHVYALNTIYFLCATVGVFSLLHLISKYGPQSFKRTTIWRRSTTVGRYLAYQCFQLPVLRSSTSSLGVILLVSAGAVFFLAMTLGPQPYYWPNTETVSYGGSPPIATRSGWMALALLPFVL</sequence>
<keyword evidence="1" id="KW-1133">Transmembrane helix</keyword>
<keyword evidence="1" id="KW-0812">Transmembrane</keyword>
<reference evidence="3" key="2">
    <citation type="submission" date="2016-02" db="EMBL/GenBank/DDBJ databases">
        <title>Genome sequencing of Aspergillus luchuensis NBRC 4314.</title>
        <authorList>
            <person name="Yamada O."/>
        </authorList>
    </citation>
    <scope>NUCLEOTIDE SEQUENCE [LARGE SCALE GENOMIC DNA]</scope>
    <source>
        <strain evidence="3">RIB 2604</strain>
    </source>
</reference>
<feature type="transmembrane region" description="Helical" evidence="1">
    <location>
        <begin position="125"/>
        <end position="144"/>
    </location>
</feature>
<proteinExistence type="predicted"/>
<feature type="transmembrane region" description="Helical" evidence="1">
    <location>
        <begin position="63"/>
        <end position="84"/>
    </location>
</feature>
<organism evidence="2 3">
    <name type="scientific">Aspergillus kawachii</name>
    <name type="common">White koji mold</name>
    <name type="synonym">Aspergillus awamori var. kawachi</name>
    <dbReference type="NCBI Taxonomy" id="1069201"/>
    <lineage>
        <taxon>Eukaryota</taxon>
        <taxon>Fungi</taxon>
        <taxon>Dikarya</taxon>
        <taxon>Ascomycota</taxon>
        <taxon>Pezizomycotina</taxon>
        <taxon>Eurotiomycetes</taxon>
        <taxon>Eurotiomycetidae</taxon>
        <taxon>Eurotiales</taxon>
        <taxon>Aspergillaceae</taxon>
        <taxon>Aspergillus</taxon>
        <taxon>Aspergillus subgen. Circumdati</taxon>
    </lineage>
</organism>
<dbReference type="Proteomes" id="UP000075230">
    <property type="component" value="Unassembled WGS sequence"/>
</dbReference>
<name>A0A146FHB2_ASPKA</name>
<evidence type="ECO:0000313" key="2">
    <source>
        <dbReference type="EMBL" id="GAT25315.1"/>
    </source>
</evidence>
<dbReference type="EMBL" id="BCWF01000019">
    <property type="protein sequence ID" value="GAT25315.1"/>
    <property type="molecule type" value="Genomic_DNA"/>
</dbReference>
<evidence type="ECO:0000256" key="1">
    <source>
        <dbReference type="SAM" id="Phobius"/>
    </source>
</evidence>
<dbReference type="VEuPathDB" id="FungiDB:ASPFODRAFT_674713"/>
<dbReference type="AlphaFoldDB" id="A0A146FHB2"/>
<accession>A0A146FHB2</accession>
<protein>
    <submittedName>
        <fullName evidence="2">Ferric-chelate reductase</fullName>
    </submittedName>
</protein>
<comment type="caution">
    <text evidence="2">The sequence shown here is derived from an EMBL/GenBank/DDBJ whole genome shotgun (WGS) entry which is preliminary data.</text>
</comment>
<evidence type="ECO:0000313" key="3">
    <source>
        <dbReference type="Proteomes" id="UP000075230"/>
    </source>
</evidence>